<dbReference type="Proteomes" id="UP001487740">
    <property type="component" value="Unassembled WGS sequence"/>
</dbReference>
<sequence length="2559" mass="284328">MGRGKENLIVIHATKASQSHQVSVMPLAMSSTAAAAITATPHQQERDKTQPIVFDPACRHFSSRRAAPLLSSRADVNLDFGCFVRICCSGYETRKLLSEGEFFRRCSVTMRAERAKMCPLPLLLALSVLWAGAVVCDLHVPAEDSPTTSPAPLTLWHCDFQEDMCGLTPVDTLEGSWERVDTIDPVPETQDSWSVALAPGMAAGERAGLLSPALPPSDSPRCLTFYYYLDGAEPGQLTVLLREGEDPAVAVWTRGWPEGPQWKAAYIHLDLNTSVSVLFEGVRGGNLMSDLRLDEINLKEGSCDTIPPTDITERFWCDFEEDLCGFTLEDKLGKWIWTYYNDPEANFTHPDQDHTYNSGYGKYLAVPLNSSKSGVVSRVQTHKFSLEEHQPQCFSFWYMHNGHSNKDSLSVYVKHGMDVFPSAIWKEKNEHHLSWLEANIPIPSGFMNFQVEWEAYQQSESQDGVIAIDDVKLSAQECPSIGSCTFETGTCGWQNLFENVNVTEDTNDWLQGSGEDHLNDAGPETDHYNDTSGKFLYVDGVETGTAVLESQVLVPEQHNDFCFSFWFYIQGEADDKLAISVVADSGKEKEVWVASMTDSWAQGQVRVKATELIFIEVAYQLYIRGTRTSDKSVIALDDFSFKKKIECPKKPQNPVTEGPSSSSTPSPNVLWSCDFTKDKCGLTMSGEGDWFLTEYANTTQHNHDYMCLSFLSMEGEEGRAALPHLEVHEGPSCLSFWYMIGAVNRGNLSIMFTSEDAGASEVIWARSEASGNVWITADLLIPLDGSTLVEFVAVTGQQNDGVLGIDDILVAADTCSHVFPDGWWCDFEYPDLCGFSTDPGLNDWMWFSPVQNQNNSQTPHIPADHTYQTGYGHYMEAALVPSNTEGRVGSLRTPWISQPQDTPMCVSFWYVHNGATNVDSLYVYANISGHLGDHLWQEKASYIDTWLSASVPIPAGDQQSVQVLWEAWQGKREDHSSMAVDDIKITMLPCDTLGSCTFEYGTCGWQNVLSGEGLANETAWLVGSGATGADLDAPDTDHNGDREAMYLYADSMFAETGKATLQSQMFVPEENNDLCFHFWFYLEGSDVNLAIELEAEGFSQKEIWHQSDGSRQWKEGQVHVKAKDFFSAKAYQVLIIGERNTEWDAIAVDDFNFTVFHGSCPVLPQVDTTTTTTPAPTSISCTFEVDQCGWENIDHEEPVSWIHDSVQHQMVLKYDRDSRTAVETDSNMQKYSERYFVTEKAELRSPLFHISGGATYCFSLSWAVQSQEDVQFGVALETKEGYMMSYLMIEKGSSGGAWRTSHVEISVKGAHRVAVIGLVNDVFNGSMAFTNIQMEYQQCTEGYVNGTFWCDFETDDKCQFVTSLPEDSSVWTWGTGNPFNDHTLGSDYGHSMYIDVAYAGNNQVAHMRTPKIMPVSEPYCITFWLYISEPKTGLLTVSAYQNEEMLASAWTSKNDDFHLTWRGASFSISTKKELYFDVVFEVITGEETWGTIAVDDVKVSPESCSMPVTCTFDNEDLCLWTQNKEDDLNWLFHHNLDGLEDHSDRNEGYFIALRPGLPASPGDQAIITSQLFDTTATSCISFWFCMSGSNVGLLSVKLVDAQYYGTVMWQINGTVSDNPEWQSGQLSIPPTNLYGMLSIIAETSSSEEDGTGIIAVDAIELREDTQCVFLPDYAEIGTLPPTTTTPIPTPTPGYDFSCTFDDLEFILCGWKDVSPHGFAWTIVKGTLTSVGIGPVSDHTTGSGYYLSTSRTADEVLTVDQVSVLQSPDLKHTGIKCFVFWYFMWGDQSKLTLKLATEELWSRSGSQGNQWVAAKVEIREYFGRTVSLEATLQADHENTYVAIDDLYAYNVSCETVDVGMKQGWQCDFEEAALCGAVNQAEGDNSNWEWVNGNKGAIGGYDHSYNTEVGHFLQMVSNDMGPGTYKVAKLKLPLIGNVPSGDHCFQLYYIRLGTASSGLLKIYIEADGNLELLVEINEDEEVSTWTLLQQTYVNRNDNVTLQFVVRGELNSLSDETKQLVLAIDDFSFTSSGCPLPGSCAFDDAHICSWHTEKNGNLMWQLSNGLQEHGGPKYDHTSNSTIGGYIVVEDTGEHSGMATSLVSSFIPNDVYGYCFTFFYSLSGDEEAQLRVRTRRNTGNNTLWSLTGDQGTEWLYAQVGIPNSADEGFEIVVEGVVGSYADGWIALDDLYTYSGHCSTEPPDATLQPPVTSTVAPAGDIFSCDFEIDVCSMVQNETDDFDWTHEHIEDSFEMPPGGHILVDASGHTYEEKAIITTPFFTAQGLQCASFWYQFIGSESGTLAVNSRSSSHWAAALWKRSGPTIPSWNSAMIEMDVTQSSYALDWEVEVVGEDSIILVDNIMVSSGGCPVQPQSCDFEYEDGLDKYCGGYEKTTPKDFKFFQTTGDISLGFTEIDHTYKSQYGHYIVADFTKASAGSETTRMYGPQVQPDSTCFSFWFILDVHEATTLRVALNDTNDVIFMTEMGTGGMWQLGASEVEKFGSHGNVVFEVFSSASRRGYVAIDDVKMDNSKMCPVDGRCDFEKDTCGWRNTGNLQWDIFQAGAR</sequence>
<evidence type="ECO:0000313" key="2">
    <source>
        <dbReference type="EMBL" id="KAK8385484.1"/>
    </source>
</evidence>
<feature type="domain" description="MAM" evidence="1">
    <location>
        <begin position="156"/>
        <end position="305"/>
    </location>
</feature>
<dbReference type="GO" id="GO:0016020">
    <property type="term" value="C:membrane"/>
    <property type="evidence" value="ECO:0007669"/>
    <property type="project" value="InterPro"/>
</dbReference>
<organism evidence="2 3">
    <name type="scientific">Scylla paramamosain</name>
    <name type="common">Mud crab</name>
    <dbReference type="NCBI Taxonomy" id="85552"/>
    <lineage>
        <taxon>Eukaryota</taxon>
        <taxon>Metazoa</taxon>
        <taxon>Ecdysozoa</taxon>
        <taxon>Arthropoda</taxon>
        <taxon>Crustacea</taxon>
        <taxon>Multicrustacea</taxon>
        <taxon>Malacostraca</taxon>
        <taxon>Eumalacostraca</taxon>
        <taxon>Eucarida</taxon>
        <taxon>Decapoda</taxon>
        <taxon>Pleocyemata</taxon>
        <taxon>Brachyura</taxon>
        <taxon>Eubrachyura</taxon>
        <taxon>Portunoidea</taxon>
        <taxon>Portunidae</taxon>
        <taxon>Portuninae</taxon>
        <taxon>Scylla</taxon>
    </lineage>
</organism>
<dbReference type="InterPro" id="IPR051560">
    <property type="entry name" value="MAM_domain-containing"/>
</dbReference>
<feature type="domain" description="MAM" evidence="1">
    <location>
        <begin position="1179"/>
        <end position="1341"/>
    </location>
</feature>
<dbReference type="PROSITE" id="PS50060">
    <property type="entry name" value="MAM_2"/>
    <property type="match status" value="14"/>
</dbReference>
<feature type="domain" description="MAM" evidence="1">
    <location>
        <begin position="825"/>
        <end position="992"/>
    </location>
</feature>
<dbReference type="InterPro" id="IPR000998">
    <property type="entry name" value="MAM_dom"/>
</dbReference>
<reference evidence="2 3" key="1">
    <citation type="submission" date="2023-03" db="EMBL/GenBank/DDBJ databases">
        <title>High-quality genome of Scylla paramamosain provides insights in environmental adaptation.</title>
        <authorList>
            <person name="Zhang L."/>
        </authorList>
    </citation>
    <scope>NUCLEOTIDE SEQUENCE [LARGE SCALE GENOMIC DNA]</scope>
    <source>
        <strain evidence="2">LZ_2023a</strain>
        <tissue evidence="2">Muscle</tissue>
    </source>
</reference>
<feature type="domain" description="MAM" evidence="1">
    <location>
        <begin position="1348"/>
        <end position="1506"/>
    </location>
</feature>
<keyword evidence="3" id="KW-1185">Reference proteome</keyword>
<feature type="domain" description="MAM" evidence="1">
    <location>
        <begin position="482"/>
        <end position="649"/>
    </location>
</feature>
<dbReference type="Gene3D" id="2.60.120.200">
    <property type="match status" value="14"/>
</dbReference>
<feature type="domain" description="MAM" evidence="1">
    <location>
        <begin position="2368"/>
        <end position="2530"/>
    </location>
</feature>
<dbReference type="PANTHER" id="PTHR23282">
    <property type="entry name" value="APICAL ENDOSOMAL GLYCOPROTEIN PRECURSOR"/>
    <property type="match status" value="1"/>
</dbReference>
<feature type="domain" description="MAM" evidence="1">
    <location>
        <begin position="1696"/>
        <end position="1854"/>
    </location>
</feature>
<feature type="domain" description="MAM" evidence="1">
    <location>
        <begin position="2035"/>
        <end position="2195"/>
    </location>
</feature>
<feature type="domain" description="MAM" evidence="1">
    <location>
        <begin position="1863"/>
        <end position="2033"/>
    </location>
</feature>
<gene>
    <name evidence="2" type="ORF">O3P69_016359</name>
</gene>
<dbReference type="SUPFAM" id="SSF49899">
    <property type="entry name" value="Concanavalin A-like lectins/glucanases"/>
    <property type="match status" value="14"/>
</dbReference>
<name>A0AAW0TD57_SCYPA</name>
<feature type="domain" description="MAM" evidence="1">
    <location>
        <begin position="671"/>
        <end position="817"/>
    </location>
</feature>
<feature type="domain" description="MAM" evidence="1">
    <location>
        <begin position="1508"/>
        <end position="1669"/>
    </location>
</feature>
<feature type="domain" description="MAM" evidence="1">
    <location>
        <begin position="2217"/>
        <end position="2365"/>
    </location>
</feature>
<dbReference type="CDD" id="cd06263">
    <property type="entry name" value="MAM"/>
    <property type="match status" value="11"/>
</dbReference>
<protein>
    <recommendedName>
        <fullName evidence="1">MAM domain-containing protein</fullName>
    </recommendedName>
</protein>
<dbReference type="InterPro" id="IPR013320">
    <property type="entry name" value="ConA-like_dom_sf"/>
</dbReference>
<dbReference type="EMBL" id="JARAKH010000032">
    <property type="protein sequence ID" value="KAK8385484.1"/>
    <property type="molecule type" value="Genomic_DNA"/>
</dbReference>
<dbReference type="PANTHER" id="PTHR23282:SF101">
    <property type="entry name" value="MAM DOMAIN-CONTAINING PROTEIN"/>
    <property type="match status" value="1"/>
</dbReference>
<proteinExistence type="predicted"/>
<comment type="caution">
    <text evidence="2">The sequence shown here is derived from an EMBL/GenBank/DDBJ whole genome shotgun (WGS) entry which is preliminary data.</text>
</comment>
<dbReference type="SMART" id="SM00137">
    <property type="entry name" value="MAM"/>
    <property type="match status" value="13"/>
</dbReference>
<feature type="domain" description="MAM" evidence="1">
    <location>
        <begin position="994"/>
        <end position="1162"/>
    </location>
</feature>
<feature type="domain" description="MAM" evidence="1">
    <location>
        <begin position="315"/>
        <end position="480"/>
    </location>
</feature>
<evidence type="ECO:0000313" key="3">
    <source>
        <dbReference type="Proteomes" id="UP001487740"/>
    </source>
</evidence>
<evidence type="ECO:0000259" key="1">
    <source>
        <dbReference type="PROSITE" id="PS50060"/>
    </source>
</evidence>
<dbReference type="Pfam" id="PF00629">
    <property type="entry name" value="MAM"/>
    <property type="match status" value="14"/>
</dbReference>
<accession>A0AAW0TD57</accession>